<gene>
    <name evidence="2" type="ORF">B5D82_06785</name>
</gene>
<dbReference type="KEGG" id="cber:B5D82_06785"/>
<dbReference type="Pfam" id="PF00497">
    <property type="entry name" value="SBP_bac_3"/>
    <property type="match status" value="1"/>
</dbReference>
<organism evidence="2 3">
    <name type="scientific">Cognaticolwellia beringensis</name>
    <dbReference type="NCBI Taxonomy" id="1967665"/>
    <lineage>
        <taxon>Bacteria</taxon>
        <taxon>Pseudomonadati</taxon>
        <taxon>Pseudomonadota</taxon>
        <taxon>Gammaproteobacteria</taxon>
        <taxon>Alteromonadales</taxon>
        <taxon>Colwelliaceae</taxon>
        <taxon>Cognaticolwellia</taxon>
    </lineage>
</organism>
<dbReference type="Gene3D" id="3.40.190.10">
    <property type="entry name" value="Periplasmic binding protein-like II"/>
    <property type="match status" value="2"/>
</dbReference>
<evidence type="ECO:0000313" key="2">
    <source>
        <dbReference type="EMBL" id="ASP47483.1"/>
    </source>
</evidence>
<proteinExistence type="predicted"/>
<dbReference type="PANTHER" id="PTHR38834">
    <property type="entry name" value="PERIPLASMIC SUBSTRATE BINDING PROTEIN FAMILY 3"/>
    <property type="match status" value="1"/>
</dbReference>
<evidence type="ECO:0000259" key="1">
    <source>
        <dbReference type="Pfam" id="PF00497"/>
    </source>
</evidence>
<dbReference type="PANTHER" id="PTHR38834:SF3">
    <property type="entry name" value="SOLUTE-BINDING PROTEIN FAMILY 3_N-TERMINAL DOMAIN-CONTAINING PROTEIN"/>
    <property type="match status" value="1"/>
</dbReference>
<keyword evidence="3" id="KW-1185">Reference proteome</keyword>
<dbReference type="AlphaFoldDB" id="A0A222G799"/>
<reference evidence="2 3" key="1">
    <citation type="submission" date="2017-08" db="EMBL/GenBank/DDBJ databases">
        <title>Complete genome of Colwellia sp. NB097-1, a psychrophile bacterium ioslated from Bering Sea.</title>
        <authorList>
            <person name="Chen X."/>
        </authorList>
    </citation>
    <scope>NUCLEOTIDE SEQUENCE [LARGE SCALE GENOMIC DNA]</scope>
    <source>
        <strain evidence="2 3">NB097-1</strain>
    </source>
</reference>
<sequence>MQSFFHRLSILVAIVTLFAWTPSDSVFAVELNELTYITESSASFNYIRDGKLQGPAVDLLLAASASAGSPIKRENILVQPWARGFINAQKGPNTVLFSTIRTPEREKNFQWVGPIASESDVLIALKTRQITLSKPEDMMNYITGAVRGDVGEEILKDVGVSLQRITLLSHSTNLGMMLSAGRIDLWIFGEDGWRETLVSSDLDPANFEIIYRFPPKRYYFALSSDIEQQLVEKLQQAIDKVLMSNELAL</sequence>
<evidence type="ECO:0000313" key="3">
    <source>
        <dbReference type="Proteomes" id="UP000202259"/>
    </source>
</evidence>
<dbReference type="RefSeq" id="WP_081150159.1">
    <property type="nucleotide sequence ID" value="NZ_CP020465.1"/>
</dbReference>
<dbReference type="SUPFAM" id="SSF53850">
    <property type="entry name" value="Periplasmic binding protein-like II"/>
    <property type="match status" value="1"/>
</dbReference>
<protein>
    <recommendedName>
        <fullName evidence="1">Solute-binding protein family 3/N-terminal domain-containing protein</fullName>
    </recommendedName>
</protein>
<dbReference type="InterPro" id="IPR001638">
    <property type="entry name" value="Solute-binding_3/MltF_N"/>
</dbReference>
<feature type="domain" description="Solute-binding protein family 3/N-terminal" evidence="1">
    <location>
        <begin position="39"/>
        <end position="247"/>
    </location>
</feature>
<dbReference type="OrthoDB" id="8587856at2"/>
<dbReference type="Proteomes" id="UP000202259">
    <property type="component" value="Chromosome"/>
</dbReference>
<name>A0A222G799_9GAMM</name>
<dbReference type="EMBL" id="CP020465">
    <property type="protein sequence ID" value="ASP47483.1"/>
    <property type="molecule type" value="Genomic_DNA"/>
</dbReference>
<accession>A0A222G799</accession>